<name>A0A383VAF0_TETOB</name>
<evidence type="ECO:0000256" key="7">
    <source>
        <dbReference type="ARBA" id="ARBA00022741"/>
    </source>
</evidence>
<dbReference type="InterPro" id="IPR002967">
    <property type="entry name" value="Delta_tubulin"/>
</dbReference>
<keyword evidence="8" id="KW-0970">Cilium biogenesis/degradation</keyword>
<organism evidence="17 18">
    <name type="scientific">Tetradesmus obliquus</name>
    <name type="common">Green alga</name>
    <name type="synonym">Acutodesmus obliquus</name>
    <dbReference type="NCBI Taxonomy" id="3088"/>
    <lineage>
        <taxon>Eukaryota</taxon>
        <taxon>Viridiplantae</taxon>
        <taxon>Chlorophyta</taxon>
        <taxon>core chlorophytes</taxon>
        <taxon>Chlorophyceae</taxon>
        <taxon>CS clade</taxon>
        <taxon>Sphaeropleales</taxon>
        <taxon>Scenedesmaceae</taxon>
        <taxon>Tetradesmus</taxon>
    </lineage>
</organism>
<evidence type="ECO:0000256" key="15">
    <source>
        <dbReference type="SAM" id="MobiDB-lite"/>
    </source>
</evidence>
<evidence type="ECO:0000256" key="3">
    <source>
        <dbReference type="ARBA" id="ARBA00004138"/>
    </source>
</evidence>
<evidence type="ECO:0000256" key="14">
    <source>
        <dbReference type="RuleBase" id="RU000352"/>
    </source>
</evidence>
<dbReference type="SUPFAM" id="SSF55307">
    <property type="entry name" value="Tubulin C-terminal domain-like"/>
    <property type="match status" value="1"/>
</dbReference>
<dbReference type="GO" id="GO:0007017">
    <property type="term" value="P:microtubule-based process"/>
    <property type="evidence" value="ECO:0007669"/>
    <property type="project" value="InterPro"/>
</dbReference>
<dbReference type="PRINTS" id="PR01161">
    <property type="entry name" value="TUBULIN"/>
</dbReference>
<evidence type="ECO:0000256" key="5">
    <source>
        <dbReference type="ARBA" id="ARBA00014184"/>
    </source>
</evidence>
<evidence type="ECO:0000313" key="18">
    <source>
        <dbReference type="Proteomes" id="UP000256970"/>
    </source>
</evidence>
<evidence type="ECO:0000256" key="4">
    <source>
        <dbReference type="ARBA" id="ARBA00009636"/>
    </source>
</evidence>
<evidence type="ECO:0000256" key="6">
    <source>
        <dbReference type="ARBA" id="ARBA00022701"/>
    </source>
</evidence>
<dbReference type="PROSITE" id="PS00227">
    <property type="entry name" value="TUBULIN"/>
    <property type="match status" value="1"/>
</dbReference>
<evidence type="ECO:0000259" key="16">
    <source>
        <dbReference type="SMART" id="SM00864"/>
    </source>
</evidence>
<dbReference type="Proteomes" id="UP000256970">
    <property type="component" value="Unassembled WGS sequence"/>
</dbReference>
<dbReference type="GO" id="GO:0005200">
    <property type="term" value="F:structural constituent of cytoskeleton"/>
    <property type="evidence" value="ECO:0007669"/>
    <property type="project" value="InterPro"/>
</dbReference>
<comment type="subcellular location">
    <subcellularLocation>
        <location evidence="3">Cell projection</location>
        <location evidence="3">Cilium</location>
    </subcellularLocation>
    <subcellularLocation>
        <location evidence="1">Cytoplasm</location>
        <location evidence="1">Cytoskeleton</location>
        <location evidence="1">Microtubule organizing center</location>
        <location evidence="1">Centrosome</location>
        <location evidence="1">Centriole</location>
    </subcellularLocation>
    <subcellularLocation>
        <location evidence="2">Nucleus</location>
    </subcellularLocation>
</comment>
<keyword evidence="9 14" id="KW-0342">GTP-binding</keyword>
<dbReference type="InterPro" id="IPR000217">
    <property type="entry name" value="Tubulin"/>
</dbReference>
<evidence type="ECO:0000313" key="17">
    <source>
        <dbReference type="EMBL" id="SZX61910.1"/>
    </source>
</evidence>
<proteinExistence type="inferred from homology"/>
<evidence type="ECO:0000256" key="10">
    <source>
        <dbReference type="ARBA" id="ARBA00023242"/>
    </source>
</evidence>
<evidence type="ECO:0000256" key="11">
    <source>
        <dbReference type="ARBA" id="ARBA00023273"/>
    </source>
</evidence>
<reference evidence="17 18" key="1">
    <citation type="submission" date="2016-10" db="EMBL/GenBank/DDBJ databases">
        <authorList>
            <person name="Cai Z."/>
        </authorList>
    </citation>
    <scope>NUCLEOTIDE SEQUENCE [LARGE SCALE GENOMIC DNA]</scope>
</reference>
<sequence length="499" mass="52706">MPVITVQLGQCGNQLGAAWFDTLAEELSSGAYGPYAADAYFQQQDTLRSSSNSNAAASLAARAVLVDMEPKVIYSARQRAQASSHGWCYSSGSAASGQSGSGNNWAMGHHQWGPRMAPAVLELVRRQAEACDVLEGFLLLQSVAGGTGAGAGTFIAEALVDEYSSAHMLNCCVWPYASGEVTVQPFNSLLSMTALAQISSGMLLLQNEALHATCTRLLGIRHPGFKDLNAVAARALASALLPCRARPTTAGPTAAAATAAMPGTAQSSQRPSPGSRSQQRLGSSEAEQQQQQQQQQAWCGMSVGSPQLHSMADLTCHLFSHPSYRLASIRCVPQLPAGSVDFTTFTWPALLRRLKAMGVSGSYLEEGLSGFTTSAPGGLLPLHKYKNRAASSMLLLRGQDAGSVPVSEFDDPHFHAPWAVDPLLVASHSAKFAGWQMAATLLATDQACVAELQPMLAKAYAMASARAYLHQYEAYGLGEADMQQCFAAVEDVLAAYAAL</sequence>
<feature type="region of interest" description="Disordered" evidence="15">
    <location>
        <begin position="252"/>
        <end position="298"/>
    </location>
</feature>
<evidence type="ECO:0000256" key="13">
    <source>
        <dbReference type="ARBA" id="ARBA00046149"/>
    </source>
</evidence>
<keyword evidence="18" id="KW-1185">Reference proteome</keyword>
<keyword evidence="7 14" id="KW-0547">Nucleotide-binding</keyword>
<evidence type="ECO:0000256" key="2">
    <source>
        <dbReference type="ARBA" id="ARBA00004123"/>
    </source>
</evidence>
<dbReference type="GO" id="GO:0005874">
    <property type="term" value="C:microtubule"/>
    <property type="evidence" value="ECO:0007669"/>
    <property type="project" value="UniProtKB-KW"/>
</dbReference>
<dbReference type="InterPro" id="IPR003008">
    <property type="entry name" value="Tubulin_FtsZ_GTPase"/>
</dbReference>
<dbReference type="STRING" id="3088.A0A383VAF0"/>
<dbReference type="InterPro" id="IPR017975">
    <property type="entry name" value="Tubulin_CS"/>
</dbReference>
<dbReference type="Pfam" id="PF00091">
    <property type="entry name" value="Tubulin"/>
    <property type="match status" value="1"/>
</dbReference>
<dbReference type="GO" id="GO:0005634">
    <property type="term" value="C:nucleus"/>
    <property type="evidence" value="ECO:0007669"/>
    <property type="project" value="UniProtKB-SubCell"/>
</dbReference>
<dbReference type="GO" id="GO:0030030">
    <property type="term" value="P:cell projection organization"/>
    <property type="evidence" value="ECO:0007669"/>
    <property type="project" value="UniProtKB-KW"/>
</dbReference>
<evidence type="ECO:0000256" key="12">
    <source>
        <dbReference type="ARBA" id="ARBA00030594"/>
    </source>
</evidence>
<evidence type="ECO:0000256" key="9">
    <source>
        <dbReference type="ARBA" id="ARBA00023134"/>
    </source>
</evidence>
<accession>A0A383VAF0</accession>
<feature type="compositionally biased region" description="Low complexity" evidence="15">
    <location>
        <begin position="252"/>
        <end position="280"/>
    </location>
</feature>
<comment type="function">
    <text evidence="13">Acts as a positive regulator of hedgehog signaling and regulates ciliary function.</text>
</comment>
<dbReference type="GO" id="GO:0005929">
    <property type="term" value="C:cilium"/>
    <property type="evidence" value="ECO:0007669"/>
    <property type="project" value="UniProtKB-SubCell"/>
</dbReference>
<protein>
    <recommendedName>
        <fullName evidence="5">Tubulin delta chain</fullName>
    </recommendedName>
    <alternativeName>
        <fullName evidence="12">Delta-tubulin</fullName>
    </alternativeName>
</protein>
<dbReference type="InterPro" id="IPR036525">
    <property type="entry name" value="Tubulin/FtsZ_GTPase_sf"/>
</dbReference>
<dbReference type="GO" id="GO:0005525">
    <property type="term" value="F:GTP binding"/>
    <property type="evidence" value="ECO:0007669"/>
    <property type="project" value="UniProtKB-UniRule"/>
</dbReference>
<keyword evidence="11" id="KW-0966">Cell projection</keyword>
<feature type="domain" description="Tubulin/FtsZ GTPase" evidence="16">
    <location>
        <begin position="37"/>
        <end position="248"/>
    </location>
</feature>
<evidence type="ECO:0000256" key="1">
    <source>
        <dbReference type="ARBA" id="ARBA00004114"/>
    </source>
</evidence>
<dbReference type="SMART" id="SM00864">
    <property type="entry name" value="Tubulin"/>
    <property type="match status" value="1"/>
</dbReference>
<comment type="similarity">
    <text evidence="4 14">Belongs to the tubulin family.</text>
</comment>
<dbReference type="PANTHER" id="PTHR11588">
    <property type="entry name" value="TUBULIN"/>
    <property type="match status" value="1"/>
</dbReference>
<keyword evidence="6 14" id="KW-0493">Microtubule</keyword>
<dbReference type="SUPFAM" id="SSF52490">
    <property type="entry name" value="Tubulin nucleotide-binding domain-like"/>
    <property type="match status" value="1"/>
</dbReference>
<dbReference type="CDD" id="cd02189">
    <property type="entry name" value="delta_zeta_tubulin-like"/>
    <property type="match status" value="1"/>
</dbReference>
<keyword evidence="10" id="KW-0539">Nucleus</keyword>
<dbReference type="Gene3D" id="3.40.50.1440">
    <property type="entry name" value="Tubulin/FtsZ, GTPase domain"/>
    <property type="match status" value="1"/>
</dbReference>
<gene>
    <name evidence="17" type="ORF">BQ4739_LOCUS2464</name>
</gene>
<evidence type="ECO:0000256" key="8">
    <source>
        <dbReference type="ARBA" id="ARBA00022794"/>
    </source>
</evidence>
<dbReference type="GO" id="GO:0005814">
    <property type="term" value="C:centriole"/>
    <property type="evidence" value="ECO:0007669"/>
    <property type="project" value="UniProtKB-SubCell"/>
</dbReference>
<dbReference type="EMBL" id="FNXT01000184">
    <property type="protein sequence ID" value="SZX61910.1"/>
    <property type="molecule type" value="Genomic_DNA"/>
</dbReference>
<dbReference type="InterPro" id="IPR008280">
    <property type="entry name" value="Tub_FtsZ_C"/>
</dbReference>
<dbReference type="AlphaFoldDB" id="A0A383VAF0"/>
<dbReference type="PRINTS" id="PR01224">
    <property type="entry name" value="DELTATUBULIN"/>
</dbReference>